<accession>G0V469</accession>
<feature type="domain" description="SHSP" evidence="3">
    <location>
        <begin position="25"/>
        <end position="134"/>
    </location>
</feature>
<dbReference type="PROSITE" id="PS51203">
    <property type="entry name" value="CS"/>
    <property type="match status" value="1"/>
</dbReference>
<sequence length="134" mass="15616">MHLIPFSPFNELERLRRDVDDVFKSFDLYERPRVDVFEDEKEVKVVAEIPGISKDDIDITVYDDSVRITGEVKRSSELKEENIRRSERFYGKFTRTVPLPSEVKSDEARADYKDGVLTITIPKRFEAKSSGKKI</sequence>
<dbReference type="EMBL" id="CAKP01000009">
    <property type="protein sequence ID" value="CCC57909.1"/>
    <property type="molecule type" value="Genomic_DNA"/>
</dbReference>
<dbReference type="Pfam" id="PF00011">
    <property type="entry name" value="HSP20"/>
    <property type="match status" value="1"/>
</dbReference>
<dbReference type="PROSITE" id="PS01031">
    <property type="entry name" value="SHSP"/>
    <property type="match status" value="1"/>
</dbReference>
<organism evidence="5 6">
    <name type="scientific">Caloramator australicus RC3</name>
    <dbReference type="NCBI Taxonomy" id="857293"/>
    <lineage>
        <taxon>Bacteria</taxon>
        <taxon>Bacillati</taxon>
        <taxon>Bacillota</taxon>
        <taxon>Clostridia</taxon>
        <taxon>Eubacteriales</taxon>
        <taxon>Clostridiaceae</taxon>
        <taxon>Caloramator</taxon>
    </lineage>
</organism>
<dbReference type="STRING" id="857293.CAAU_0260"/>
<gene>
    <name evidence="5" type="ORF">CAAU_0260</name>
</gene>
<evidence type="ECO:0000313" key="5">
    <source>
        <dbReference type="EMBL" id="CCC57909.1"/>
    </source>
</evidence>
<dbReference type="InterPro" id="IPR002068">
    <property type="entry name" value="A-crystallin/Hsp20_dom"/>
</dbReference>
<dbReference type="OrthoDB" id="9811615at2"/>
<evidence type="ECO:0000259" key="4">
    <source>
        <dbReference type="PROSITE" id="PS51203"/>
    </source>
</evidence>
<dbReference type="InterPro" id="IPR007052">
    <property type="entry name" value="CS_dom"/>
</dbReference>
<reference evidence="5 6" key="1">
    <citation type="journal article" date="2011" name="J. Bacteriol.">
        <title>Draft genome sequence of Caloramator australicus strain RC3T, a thermoanaerobe from the Great Artesian Basin of Australia.</title>
        <authorList>
            <person name="Ogg C.D."/>
            <person name="Patel B.K.C."/>
        </authorList>
    </citation>
    <scope>NUCLEOTIDE SEQUENCE [LARGE SCALE GENOMIC DNA]</scope>
    <source>
        <strain evidence="5 6">RC3</strain>
    </source>
</reference>
<keyword evidence="6" id="KW-1185">Reference proteome</keyword>
<name>G0V469_9CLOT</name>
<dbReference type="Proteomes" id="UP000007652">
    <property type="component" value="Unassembled WGS sequence"/>
</dbReference>
<dbReference type="SUPFAM" id="SSF49764">
    <property type="entry name" value="HSP20-like chaperones"/>
    <property type="match status" value="1"/>
</dbReference>
<dbReference type="InterPro" id="IPR008978">
    <property type="entry name" value="HSP20-like_chaperone"/>
</dbReference>
<dbReference type="RefSeq" id="WP_008907632.1">
    <property type="nucleotide sequence ID" value="NZ_CAKP01000009.1"/>
</dbReference>
<proteinExistence type="inferred from homology"/>
<evidence type="ECO:0000256" key="1">
    <source>
        <dbReference type="PROSITE-ProRule" id="PRU00285"/>
    </source>
</evidence>
<dbReference type="InterPro" id="IPR031107">
    <property type="entry name" value="Small_HSP"/>
</dbReference>
<dbReference type="PANTHER" id="PTHR11527">
    <property type="entry name" value="HEAT-SHOCK PROTEIN 20 FAMILY MEMBER"/>
    <property type="match status" value="1"/>
</dbReference>
<evidence type="ECO:0000259" key="3">
    <source>
        <dbReference type="PROSITE" id="PS01031"/>
    </source>
</evidence>
<evidence type="ECO:0000256" key="2">
    <source>
        <dbReference type="RuleBase" id="RU003616"/>
    </source>
</evidence>
<dbReference type="CDD" id="cd06464">
    <property type="entry name" value="ACD_sHsps-like"/>
    <property type="match status" value="1"/>
</dbReference>
<comment type="similarity">
    <text evidence="1 2">Belongs to the small heat shock protein (HSP20) family.</text>
</comment>
<evidence type="ECO:0000313" key="6">
    <source>
        <dbReference type="Proteomes" id="UP000007652"/>
    </source>
</evidence>
<comment type="caution">
    <text evidence="5">The sequence shown here is derived from an EMBL/GenBank/DDBJ whole genome shotgun (WGS) entry which is preliminary data.</text>
</comment>
<dbReference type="AlphaFoldDB" id="G0V469"/>
<keyword evidence="5" id="KW-0346">Stress response</keyword>
<dbReference type="eggNOG" id="COG0071">
    <property type="taxonomic scope" value="Bacteria"/>
</dbReference>
<feature type="domain" description="CS" evidence="4">
    <location>
        <begin position="29"/>
        <end position="134"/>
    </location>
</feature>
<protein>
    <submittedName>
        <fullName evidence="5">Heat shock protein Hsp20</fullName>
    </submittedName>
</protein>
<dbReference type="Gene3D" id="2.60.40.790">
    <property type="match status" value="1"/>
</dbReference>